<keyword evidence="2 3" id="KW-0539">Nucleus</keyword>
<dbReference type="Pfam" id="PF00505">
    <property type="entry name" value="HMG_box"/>
    <property type="match status" value="1"/>
</dbReference>
<dbReference type="EMBL" id="MNAD01000768">
    <property type="protein sequence ID" value="OJT10593.1"/>
    <property type="molecule type" value="Genomic_DNA"/>
</dbReference>
<feature type="compositionally biased region" description="Acidic residues" evidence="4">
    <location>
        <begin position="208"/>
        <end position="224"/>
    </location>
</feature>
<dbReference type="GO" id="GO:0005634">
    <property type="term" value="C:nucleus"/>
    <property type="evidence" value="ECO:0007669"/>
    <property type="project" value="UniProtKB-UniRule"/>
</dbReference>
<dbReference type="InterPro" id="IPR051965">
    <property type="entry name" value="ChromReg_NeuronalGeneExpr"/>
</dbReference>
<feature type="compositionally biased region" description="Basic and acidic residues" evidence="4">
    <location>
        <begin position="70"/>
        <end position="97"/>
    </location>
</feature>
<dbReference type="PANTHER" id="PTHR46040:SF3">
    <property type="entry name" value="HIGH MOBILITY GROUP PROTEIN 2"/>
    <property type="match status" value="1"/>
</dbReference>
<feature type="region of interest" description="Disordered" evidence="4">
    <location>
        <begin position="190"/>
        <end position="259"/>
    </location>
</feature>
<dbReference type="PANTHER" id="PTHR46040">
    <property type="entry name" value="HIGH MOBILITY GROUP PROTEIN 2"/>
    <property type="match status" value="1"/>
</dbReference>
<dbReference type="AlphaFoldDB" id="A0A1M2VSL8"/>
<evidence type="ECO:0000313" key="6">
    <source>
        <dbReference type="EMBL" id="OJT10593.1"/>
    </source>
</evidence>
<keyword evidence="7" id="KW-1185">Reference proteome</keyword>
<dbReference type="OrthoDB" id="1919336at2759"/>
<keyword evidence="1 3" id="KW-0238">DNA-binding</keyword>
<dbReference type="OMA" id="DKWKQAY"/>
<dbReference type="InterPro" id="IPR009071">
    <property type="entry name" value="HMG_box_dom"/>
</dbReference>
<dbReference type="SMART" id="SM00398">
    <property type="entry name" value="HMG"/>
    <property type="match status" value="1"/>
</dbReference>
<name>A0A1M2VSL8_TRAPU</name>
<feature type="region of interest" description="Disordered" evidence="4">
    <location>
        <begin position="70"/>
        <end position="102"/>
    </location>
</feature>
<dbReference type="GO" id="GO:0010468">
    <property type="term" value="P:regulation of gene expression"/>
    <property type="evidence" value="ECO:0007669"/>
    <property type="project" value="TreeGrafter"/>
</dbReference>
<feature type="compositionally biased region" description="Basic residues" evidence="4">
    <location>
        <begin position="250"/>
        <end position="259"/>
    </location>
</feature>
<proteinExistence type="predicted"/>
<dbReference type="InterPro" id="IPR036910">
    <property type="entry name" value="HMG_box_dom_sf"/>
</dbReference>
<evidence type="ECO:0000256" key="3">
    <source>
        <dbReference type="PROSITE-ProRule" id="PRU00267"/>
    </source>
</evidence>
<feature type="DNA-binding region" description="HMG box" evidence="3">
    <location>
        <begin position="98"/>
        <end position="166"/>
    </location>
</feature>
<dbReference type="Proteomes" id="UP000184267">
    <property type="component" value="Unassembled WGS sequence"/>
</dbReference>
<dbReference type="SUPFAM" id="SSF47095">
    <property type="entry name" value="HMG-box"/>
    <property type="match status" value="1"/>
</dbReference>
<accession>A0A1M2VSL8</accession>
<evidence type="ECO:0000313" key="7">
    <source>
        <dbReference type="Proteomes" id="UP000184267"/>
    </source>
</evidence>
<reference evidence="6 7" key="1">
    <citation type="submission" date="2016-10" db="EMBL/GenBank/DDBJ databases">
        <title>Genome sequence of the basidiomycete white-rot fungus Trametes pubescens.</title>
        <authorList>
            <person name="Makela M.R."/>
            <person name="Granchi Z."/>
            <person name="Peng M."/>
            <person name="De Vries R.P."/>
            <person name="Grigoriev I."/>
            <person name="Riley R."/>
            <person name="Hilden K."/>
        </authorList>
    </citation>
    <scope>NUCLEOTIDE SEQUENCE [LARGE SCALE GENOMIC DNA]</scope>
    <source>
        <strain evidence="6 7">FBCC735</strain>
    </source>
</reference>
<dbReference type="PROSITE" id="PS50118">
    <property type="entry name" value="HMG_BOX_2"/>
    <property type="match status" value="1"/>
</dbReference>
<evidence type="ECO:0000256" key="4">
    <source>
        <dbReference type="SAM" id="MobiDB-lite"/>
    </source>
</evidence>
<sequence>MASDNAAQLEYHKMQLVGSLNALAHNMRECAAIADAFVHTLNFGANPQPFPPLGANGQFPMTMVPMPVAHDDGKKRKARGDDNEVKKRAKKIKDPNAPKRPASSYILFQNDVRSELRKKNPEMRNNELLSHIAKLWAEMPQEQKEAYEARNRSEKDRWLAEKAVYESTGKAGEPSGIPMQIAPVPIVAPIKAPVPPPVAATPSSSDDTSGEDDSEEESSSEVDESAIPPPKKSKREVAVAPAKDEATPKKEKKHKKAKA</sequence>
<evidence type="ECO:0000256" key="1">
    <source>
        <dbReference type="ARBA" id="ARBA00023125"/>
    </source>
</evidence>
<gene>
    <name evidence="6" type="ORF">TRAPUB_12892</name>
</gene>
<evidence type="ECO:0000259" key="5">
    <source>
        <dbReference type="PROSITE" id="PS50118"/>
    </source>
</evidence>
<feature type="domain" description="HMG box" evidence="5">
    <location>
        <begin position="98"/>
        <end position="166"/>
    </location>
</feature>
<protein>
    <submittedName>
        <fullName evidence="6">High mobility group protein 1.2</fullName>
    </submittedName>
</protein>
<dbReference type="STRING" id="154538.A0A1M2VSL8"/>
<dbReference type="Gene3D" id="1.10.30.10">
    <property type="entry name" value="High mobility group box domain"/>
    <property type="match status" value="1"/>
</dbReference>
<dbReference type="GO" id="GO:0003677">
    <property type="term" value="F:DNA binding"/>
    <property type="evidence" value="ECO:0007669"/>
    <property type="project" value="UniProtKB-UniRule"/>
</dbReference>
<organism evidence="6 7">
    <name type="scientific">Trametes pubescens</name>
    <name type="common">White-rot fungus</name>
    <dbReference type="NCBI Taxonomy" id="154538"/>
    <lineage>
        <taxon>Eukaryota</taxon>
        <taxon>Fungi</taxon>
        <taxon>Dikarya</taxon>
        <taxon>Basidiomycota</taxon>
        <taxon>Agaricomycotina</taxon>
        <taxon>Agaricomycetes</taxon>
        <taxon>Polyporales</taxon>
        <taxon>Polyporaceae</taxon>
        <taxon>Trametes</taxon>
    </lineage>
</organism>
<comment type="caution">
    <text evidence="6">The sequence shown here is derived from an EMBL/GenBank/DDBJ whole genome shotgun (WGS) entry which is preliminary data.</text>
</comment>
<evidence type="ECO:0000256" key="2">
    <source>
        <dbReference type="ARBA" id="ARBA00023242"/>
    </source>
</evidence>